<evidence type="ECO:0000313" key="3">
    <source>
        <dbReference type="Proteomes" id="UP000053676"/>
    </source>
</evidence>
<dbReference type="AlphaFoldDB" id="W2THB1"/>
<evidence type="ECO:0008006" key="4">
    <source>
        <dbReference type="Google" id="ProtNLM"/>
    </source>
</evidence>
<dbReference type="GeneID" id="25348722"/>
<proteinExistence type="predicted"/>
<evidence type="ECO:0000313" key="2">
    <source>
        <dbReference type="EMBL" id="ETN81213.1"/>
    </source>
</evidence>
<dbReference type="Proteomes" id="UP000053676">
    <property type="component" value="Unassembled WGS sequence"/>
</dbReference>
<dbReference type="OrthoDB" id="616263at2759"/>
<dbReference type="OMA" id="MDCCEAY"/>
<feature type="region of interest" description="Disordered" evidence="1">
    <location>
        <begin position="67"/>
        <end position="95"/>
    </location>
</feature>
<dbReference type="EMBL" id="KI658822">
    <property type="protein sequence ID" value="ETN81213.1"/>
    <property type="molecule type" value="Genomic_DNA"/>
</dbReference>
<evidence type="ECO:0000256" key="1">
    <source>
        <dbReference type="SAM" id="MobiDB-lite"/>
    </source>
</evidence>
<accession>W2THB1</accession>
<dbReference type="Gene3D" id="1.10.10.10">
    <property type="entry name" value="Winged helix-like DNA-binding domain superfamily/Winged helix DNA-binding domain"/>
    <property type="match status" value="1"/>
</dbReference>
<reference evidence="3" key="1">
    <citation type="journal article" date="2014" name="Nat. Genet.">
        <title>Genome of the human hookworm Necator americanus.</title>
        <authorList>
            <person name="Tang Y.T."/>
            <person name="Gao X."/>
            <person name="Rosa B.A."/>
            <person name="Abubucker S."/>
            <person name="Hallsworth-Pepin K."/>
            <person name="Martin J."/>
            <person name="Tyagi R."/>
            <person name="Heizer E."/>
            <person name="Zhang X."/>
            <person name="Bhonagiri-Palsikar V."/>
            <person name="Minx P."/>
            <person name="Warren W.C."/>
            <person name="Wang Q."/>
            <person name="Zhan B."/>
            <person name="Hotez P.J."/>
            <person name="Sternberg P.W."/>
            <person name="Dougall A."/>
            <person name="Gaze S.T."/>
            <person name="Mulvenna J."/>
            <person name="Sotillo J."/>
            <person name="Ranganathan S."/>
            <person name="Rabelo E.M."/>
            <person name="Wilson R.K."/>
            <person name="Felgner P.L."/>
            <person name="Bethony J."/>
            <person name="Hawdon J.M."/>
            <person name="Gasser R.B."/>
            <person name="Loukas A."/>
            <person name="Mitreva M."/>
        </authorList>
    </citation>
    <scope>NUCLEOTIDE SEQUENCE [LARGE SCALE GENOMIC DNA]</scope>
</reference>
<name>W2THB1_NECAM</name>
<dbReference type="CTD" id="25348722"/>
<dbReference type="KEGG" id="nai:NECAME_08693"/>
<feature type="compositionally biased region" description="Polar residues" evidence="1">
    <location>
        <begin position="83"/>
        <end position="95"/>
    </location>
</feature>
<gene>
    <name evidence="2" type="ORF">NECAME_08693</name>
</gene>
<sequence length="95" mass="11144">METNVKRYERRFELMDMDCCEAYGDHAAMRTCKYWVRRFESVDFDTSDKDSEGMSVKFEDVDLEALSDKDSRQTQEELAETLRVTQQGVSNVSRP</sequence>
<dbReference type="InterPro" id="IPR036388">
    <property type="entry name" value="WH-like_DNA-bd_sf"/>
</dbReference>
<keyword evidence="3" id="KW-1185">Reference proteome</keyword>
<organism evidence="2 3">
    <name type="scientific">Necator americanus</name>
    <name type="common">Human hookworm</name>
    <dbReference type="NCBI Taxonomy" id="51031"/>
    <lineage>
        <taxon>Eukaryota</taxon>
        <taxon>Metazoa</taxon>
        <taxon>Ecdysozoa</taxon>
        <taxon>Nematoda</taxon>
        <taxon>Chromadorea</taxon>
        <taxon>Rhabditida</taxon>
        <taxon>Rhabditina</taxon>
        <taxon>Rhabditomorpha</taxon>
        <taxon>Strongyloidea</taxon>
        <taxon>Ancylostomatidae</taxon>
        <taxon>Bunostominae</taxon>
        <taxon>Necator</taxon>
    </lineage>
</organism>
<protein>
    <recommendedName>
        <fullName evidence="4">Mos1 transposase HTH domain-containing protein</fullName>
    </recommendedName>
</protein>